<protein>
    <submittedName>
        <fullName evidence="2">Uncharacterized protein</fullName>
    </submittedName>
</protein>
<dbReference type="Proteomes" id="UP000824120">
    <property type="component" value="Chromosome 1"/>
</dbReference>
<keyword evidence="3" id="KW-1185">Reference proteome</keyword>
<feature type="region of interest" description="Disordered" evidence="1">
    <location>
        <begin position="51"/>
        <end position="82"/>
    </location>
</feature>
<dbReference type="AlphaFoldDB" id="A0A9J6AZP3"/>
<evidence type="ECO:0000313" key="2">
    <source>
        <dbReference type="EMBL" id="KAG5629723.1"/>
    </source>
</evidence>
<evidence type="ECO:0000256" key="1">
    <source>
        <dbReference type="SAM" id="MobiDB-lite"/>
    </source>
</evidence>
<proteinExistence type="predicted"/>
<sequence>MPIEASDLLQINLRNSNSKGGGLFGAVLGPSPRAKRAQRLLTFQKKKKKPPLNRIGPVLTGPKPILTGPDQPDKNPGSVSIPIPVPIRPIPYWFNRYRAYRYGNQTKTGSDQTKTSPFATLSVDRGALSVASNTLESPWSFGNKSEEIASRKHVQDFLFPPS</sequence>
<gene>
    <name evidence="2" type="ORF">H5410_001440</name>
</gene>
<accession>A0A9J6AZP3</accession>
<organism evidence="2 3">
    <name type="scientific">Solanum commersonii</name>
    <name type="common">Commerson's wild potato</name>
    <name type="synonym">Commerson's nightshade</name>
    <dbReference type="NCBI Taxonomy" id="4109"/>
    <lineage>
        <taxon>Eukaryota</taxon>
        <taxon>Viridiplantae</taxon>
        <taxon>Streptophyta</taxon>
        <taxon>Embryophyta</taxon>
        <taxon>Tracheophyta</taxon>
        <taxon>Spermatophyta</taxon>
        <taxon>Magnoliopsida</taxon>
        <taxon>eudicotyledons</taxon>
        <taxon>Gunneridae</taxon>
        <taxon>Pentapetalae</taxon>
        <taxon>asterids</taxon>
        <taxon>lamiids</taxon>
        <taxon>Solanales</taxon>
        <taxon>Solanaceae</taxon>
        <taxon>Solanoideae</taxon>
        <taxon>Solaneae</taxon>
        <taxon>Solanum</taxon>
    </lineage>
</organism>
<comment type="caution">
    <text evidence="2">The sequence shown here is derived from an EMBL/GenBank/DDBJ whole genome shotgun (WGS) entry which is preliminary data.</text>
</comment>
<name>A0A9J6AZP3_SOLCO</name>
<reference evidence="2 3" key="1">
    <citation type="submission" date="2020-09" db="EMBL/GenBank/DDBJ databases">
        <title>De no assembly of potato wild relative species, Solanum commersonii.</title>
        <authorList>
            <person name="Cho K."/>
        </authorList>
    </citation>
    <scope>NUCLEOTIDE SEQUENCE [LARGE SCALE GENOMIC DNA]</scope>
    <source>
        <strain evidence="2">LZ3.2</strain>
        <tissue evidence="2">Leaf</tissue>
    </source>
</reference>
<dbReference type="EMBL" id="JACXVP010000001">
    <property type="protein sequence ID" value="KAG5629723.1"/>
    <property type="molecule type" value="Genomic_DNA"/>
</dbReference>
<evidence type="ECO:0000313" key="3">
    <source>
        <dbReference type="Proteomes" id="UP000824120"/>
    </source>
</evidence>